<organism evidence="2 3">
    <name type="scientific">Bradyrhizobium pachyrhizi</name>
    <dbReference type="NCBI Taxonomy" id="280333"/>
    <lineage>
        <taxon>Bacteria</taxon>
        <taxon>Pseudomonadati</taxon>
        <taxon>Pseudomonadota</taxon>
        <taxon>Alphaproteobacteria</taxon>
        <taxon>Hyphomicrobiales</taxon>
        <taxon>Nitrobacteraceae</taxon>
        <taxon>Bradyrhizobium</taxon>
    </lineage>
</organism>
<evidence type="ECO:0000313" key="3">
    <source>
        <dbReference type="Proteomes" id="UP000436468"/>
    </source>
</evidence>
<evidence type="ECO:0000313" key="2">
    <source>
        <dbReference type="EMBL" id="MVT71047.1"/>
    </source>
</evidence>
<comment type="caution">
    <text evidence="2">The sequence shown here is derived from an EMBL/GenBank/DDBJ whole genome shotgun (WGS) entry which is preliminary data.</text>
</comment>
<dbReference type="EMBL" id="WQNF01000058">
    <property type="protein sequence ID" value="MVT71047.1"/>
    <property type="molecule type" value="Genomic_DNA"/>
</dbReference>
<protein>
    <submittedName>
        <fullName evidence="2">Uncharacterized protein</fullName>
    </submittedName>
</protein>
<feature type="region of interest" description="Disordered" evidence="1">
    <location>
        <begin position="33"/>
        <end position="67"/>
    </location>
</feature>
<dbReference type="RefSeq" id="WP_157348690.1">
    <property type="nucleotide sequence ID" value="NZ_WQNF01000058.1"/>
</dbReference>
<keyword evidence="3" id="KW-1185">Reference proteome</keyword>
<evidence type="ECO:0000256" key="1">
    <source>
        <dbReference type="SAM" id="MobiDB-lite"/>
    </source>
</evidence>
<dbReference type="Proteomes" id="UP000436468">
    <property type="component" value="Unassembled WGS sequence"/>
</dbReference>
<accession>A0A844SXB6</accession>
<dbReference type="AlphaFoldDB" id="A0A844SXB6"/>
<gene>
    <name evidence="2" type="ORF">GPL21_39070</name>
</gene>
<reference evidence="2 3" key="1">
    <citation type="submission" date="2019-12" db="EMBL/GenBank/DDBJ databases">
        <title>Draft genome sequences Bradyrhizobium cajani AMBPC1010, Bradyrhizobium pachyrhizi AMBPC1040 and Bradyrhizobium yuanmingense ALSPC3051, three plant growth promoting strains isolated from nodules of Cajanus cajan L. in Dominican Republic.</title>
        <authorList>
            <person name="Flores-Felix J.D."/>
            <person name="Araujo J."/>
            <person name="Diaz-Alcantara C."/>
            <person name="Gonzalez-Andres F."/>
            <person name="Velazquez E."/>
        </authorList>
    </citation>
    <scope>NUCLEOTIDE SEQUENCE [LARGE SCALE GENOMIC DNA]</scope>
    <source>
        <strain evidence="2 3">1040</strain>
    </source>
</reference>
<sequence>MVGFRERRTAPPGAEREARKVFRQAEAKKALSDYEKAQKALHENRERLKTERLAREAKSREPAAKAH</sequence>
<name>A0A844SXB6_9BRAD</name>
<proteinExistence type="predicted"/>